<dbReference type="InterPro" id="IPR005225">
    <property type="entry name" value="Small_GTP-bd"/>
</dbReference>
<dbReference type="FunFam" id="3.40.50.300:FF:000094">
    <property type="entry name" value="GTPase Era"/>
    <property type="match status" value="1"/>
</dbReference>
<feature type="domain" description="Era-type G" evidence="12">
    <location>
        <begin position="5"/>
        <end position="172"/>
    </location>
</feature>
<proteinExistence type="inferred from homology"/>
<dbReference type="InterPro" id="IPR006073">
    <property type="entry name" value="GTP-bd"/>
</dbReference>
<evidence type="ECO:0000256" key="10">
    <source>
        <dbReference type="RuleBase" id="RU003761"/>
    </source>
</evidence>
<dbReference type="FunFam" id="3.30.300.20:FF:000003">
    <property type="entry name" value="GTPase Era"/>
    <property type="match status" value="1"/>
</dbReference>
<evidence type="ECO:0000256" key="1">
    <source>
        <dbReference type="ARBA" id="ARBA00007921"/>
    </source>
</evidence>
<dbReference type="Gene3D" id="3.40.50.300">
    <property type="entry name" value="P-loop containing nucleotide triphosphate hydrolases"/>
    <property type="match status" value="1"/>
</dbReference>
<evidence type="ECO:0000256" key="3">
    <source>
        <dbReference type="ARBA" id="ARBA00022517"/>
    </source>
</evidence>
<keyword evidence="8" id="KW-1003">Cell membrane</keyword>
<keyword evidence="6 8" id="KW-0342">GTP-binding</keyword>
<dbReference type="GO" id="GO:0070181">
    <property type="term" value="F:small ribosomal subunit rRNA binding"/>
    <property type="evidence" value="ECO:0007669"/>
    <property type="project" value="UniProtKB-UniRule"/>
</dbReference>
<dbReference type="Pfam" id="PF01926">
    <property type="entry name" value="MMR_HSR1"/>
    <property type="match status" value="1"/>
</dbReference>
<dbReference type="PROSITE" id="PS51713">
    <property type="entry name" value="G_ERA"/>
    <property type="match status" value="1"/>
</dbReference>
<dbReference type="Gene3D" id="3.30.300.20">
    <property type="match status" value="1"/>
</dbReference>
<evidence type="ECO:0000256" key="8">
    <source>
        <dbReference type="HAMAP-Rule" id="MF_00367"/>
    </source>
</evidence>
<evidence type="ECO:0000259" key="12">
    <source>
        <dbReference type="PROSITE" id="PS51713"/>
    </source>
</evidence>
<keyword evidence="8" id="KW-0699">rRNA-binding</keyword>
<evidence type="ECO:0000259" key="11">
    <source>
        <dbReference type="PROSITE" id="PS50823"/>
    </source>
</evidence>
<dbReference type="AlphaFoldDB" id="A0A942UU83"/>
<dbReference type="GO" id="GO:0005829">
    <property type="term" value="C:cytosol"/>
    <property type="evidence" value="ECO:0007669"/>
    <property type="project" value="TreeGrafter"/>
</dbReference>
<dbReference type="InterPro" id="IPR030388">
    <property type="entry name" value="G_ERA_dom"/>
</dbReference>
<dbReference type="InterPro" id="IPR009019">
    <property type="entry name" value="KH_sf_prok-type"/>
</dbReference>
<feature type="region of interest" description="G2" evidence="9">
    <location>
        <begin position="39"/>
        <end position="43"/>
    </location>
</feature>
<evidence type="ECO:0000313" key="14">
    <source>
        <dbReference type="Proteomes" id="UP000724672"/>
    </source>
</evidence>
<dbReference type="CDD" id="cd04163">
    <property type="entry name" value="Era"/>
    <property type="match status" value="1"/>
</dbReference>
<evidence type="ECO:0000313" key="13">
    <source>
        <dbReference type="EMBL" id="MBS4536906.1"/>
    </source>
</evidence>
<dbReference type="GO" id="GO:0005525">
    <property type="term" value="F:GTP binding"/>
    <property type="evidence" value="ECO:0007669"/>
    <property type="project" value="UniProtKB-UniRule"/>
</dbReference>
<comment type="similarity">
    <text evidence="1 8 9 10">Belongs to the TRAFAC class TrmE-Era-EngA-EngB-Septin-like GTPase superfamily. Era GTPase family.</text>
</comment>
<dbReference type="PRINTS" id="PR00326">
    <property type="entry name" value="GTP1OBG"/>
</dbReference>
<protein>
    <recommendedName>
        <fullName evidence="2 8">GTPase Era</fullName>
    </recommendedName>
</protein>
<dbReference type="GO" id="GO:0005886">
    <property type="term" value="C:plasma membrane"/>
    <property type="evidence" value="ECO:0007669"/>
    <property type="project" value="UniProtKB-SubCell"/>
</dbReference>
<keyword evidence="14" id="KW-1185">Reference proteome</keyword>
<dbReference type="PROSITE" id="PS50823">
    <property type="entry name" value="KH_TYPE_2"/>
    <property type="match status" value="1"/>
</dbReference>
<comment type="function">
    <text evidence="8">An essential GTPase that binds both GDP and GTP, with rapid nucleotide exchange. Plays a role in 16S rRNA processing and 30S ribosomal subunit biogenesis and possibly also in cell cycle regulation and energy metabolism.</text>
</comment>
<evidence type="ECO:0000256" key="9">
    <source>
        <dbReference type="PROSITE-ProRule" id="PRU01050"/>
    </source>
</evidence>
<dbReference type="InterPro" id="IPR015946">
    <property type="entry name" value="KH_dom-like_a/b"/>
</dbReference>
<keyword evidence="7 8" id="KW-0472">Membrane</keyword>
<dbReference type="PANTHER" id="PTHR42698">
    <property type="entry name" value="GTPASE ERA"/>
    <property type="match status" value="1"/>
</dbReference>
<keyword evidence="4 8" id="KW-0547">Nucleotide-binding</keyword>
<keyword evidence="3 8" id="KW-0690">Ribosome biogenesis</keyword>
<dbReference type="InterPro" id="IPR027417">
    <property type="entry name" value="P-loop_NTPase"/>
</dbReference>
<name>A0A942UU83_9FIRM</name>
<dbReference type="Proteomes" id="UP000724672">
    <property type="component" value="Unassembled WGS sequence"/>
</dbReference>
<feature type="domain" description="KH type-2" evidence="11">
    <location>
        <begin position="203"/>
        <end position="281"/>
    </location>
</feature>
<evidence type="ECO:0000256" key="7">
    <source>
        <dbReference type="ARBA" id="ARBA00023136"/>
    </source>
</evidence>
<dbReference type="InterPro" id="IPR005662">
    <property type="entry name" value="GTPase_Era-like"/>
</dbReference>
<dbReference type="GO" id="GO:0043024">
    <property type="term" value="F:ribosomal small subunit binding"/>
    <property type="evidence" value="ECO:0007669"/>
    <property type="project" value="TreeGrafter"/>
</dbReference>
<evidence type="ECO:0000256" key="2">
    <source>
        <dbReference type="ARBA" id="ARBA00020484"/>
    </source>
</evidence>
<dbReference type="Pfam" id="PF07650">
    <property type="entry name" value="KH_2"/>
    <property type="match status" value="1"/>
</dbReference>
<feature type="region of interest" description="G5" evidence="9">
    <location>
        <begin position="151"/>
        <end position="153"/>
    </location>
</feature>
<comment type="subunit">
    <text evidence="8">Monomer.</text>
</comment>
<feature type="region of interest" description="G3" evidence="9">
    <location>
        <begin position="60"/>
        <end position="63"/>
    </location>
</feature>
<dbReference type="PANTHER" id="PTHR42698:SF1">
    <property type="entry name" value="GTPASE ERA, MITOCHONDRIAL"/>
    <property type="match status" value="1"/>
</dbReference>
<accession>A0A942UU83</accession>
<evidence type="ECO:0000256" key="4">
    <source>
        <dbReference type="ARBA" id="ARBA00022741"/>
    </source>
</evidence>
<dbReference type="NCBIfam" id="TIGR00231">
    <property type="entry name" value="small_GTP"/>
    <property type="match status" value="1"/>
</dbReference>
<feature type="binding site" evidence="8">
    <location>
        <begin position="13"/>
        <end position="20"/>
    </location>
    <ligand>
        <name>GTP</name>
        <dbReference type="ChEBI" id="CHEBI:37565"/>
    </ligand>
</feature>
<dbReference type="GO" id="GO:0000028">
    <property type="term" value="P:ribosomal small subunit assembly"/>
    <property type="evidence" value="ECO:0007669"/>
    <property type="project" value="TreeGrafter"/>
</dbReference>
<feature type="binding site" evidence="8">
    <location>
        <begin position="60"/>
        <end position="64"/>
    </location>
    <ligand>
        <name>GTP</name>
        <dbReference type="ChEBI" id="CHEBI:37565"/>
    </ligand>
</feature>
<dbReference type="HAMAP" id="MF_00367">
    <property type="entry name" value="GTPase_Era"/>
    <property type="match status" value="1"/>
</dbReference>
<reference evidence="13" key="1">
    <citation type="submission" date="2019-12" db="EMBL/GenBank/DDBJ databases">
        <title>Clostridiaceae gen. nov. sp. nov., isolated from sediment in Xinjiang, China.</title>
        <authorList>
            <person name="Zhang R."/>
        </authorList>
    </citation>
    <scope>NUCLEOTIDE SEQUENCE</scope>
    <source>
        <strain evidence="13">D2Q-11</strain>
    </source>
</reference>
<evidence type="ECO:0000256" key="6">
    <source>
        <dbReference type="ARBA" id="ARBA00023134"/>
    </source>
</evidence>
<dbReference type="SUPFAM" id="SSF52540">
    <property type="entry name" value="P-loop containing nucleoside triphosphate hydrolases"/>
    <property type="match status" value="1"/>
</dbReference>
<dbReference type="EMBL" id="WSFT01000005">
    <property type="protein sequence ID" value="MBS4536906.1"/>
    <property type="molecule type" value="Genomic_DNA"/>
</dbReference>
<feature type="region of interest" description="G4" evidence="9">
    <location>
        <begin position="122"/>
        <end position="125"/>
    </location>
</feature>
<dbReference type="NCBIfam" id="NF000908">
    <property type="entry name" value="PRK00089.1"/>
    <property type="match status" value="1"/>
</dbReference>
<dbReference type="RefSeq" id="WP_203364838.1">
    <property type="nucleotide sequence ID" value="NZ_WSFT01000005.1"/>
</dbReference>
<dbReference type="CDD" id="cd22534">
    <property type="entry name" value="KH-II_Era"/>
    <property type="match status" value="1"/>
</dbReference>
<sequence length="297" mass="34076">MKKFKSGFITIIGRPNVGKSTLLNHIIGEKISIISDKPQTTRNKIQTIHTTDNSQMIFVDTPGIHKPKNKLDEFMSKEISLALQDMDVLIWVVDESLEMGPGDSRILESLNNIKIPKILVINKMDKLSKDEVNKIIEKYKKRHDFADIVPISAINGKNIDKLMKKIESLLPEGPKYFPEDMITDQPERIIVAEIVREKTLRYLEQEVPHGIAVDTTMMKERPDKDLIDLHATIYCEKDSHKGIIIGKGGRKLKGIGKSAREDIERFLGVKVNLQLWVKVNKNWREKENLVKRMGYKQ</sequence>
<dbReference type="SUPFAM" id="SSF54814">
    <property type="entry name" value="Prokaryotic type KH domain (KH-domain type II)"/>
    <property type="match status" value="1"/>
</dbReference>
<feature type="region of interest" description="G1" evidence="9">
    <location>
        <begin position="13"/>
        <end position="20"/>
    </location>
</feature>
<comment type="caution">
    <text evidence="13">The sequence shown here is derived from an EMBL/GenBank/DDBJ whole genome shotgun (WGS) entry which is preliminary data.</text>
</comment>
<keyword evidence="5 8" id="KW-0694">RNA-binding</keyword>
<feature type="binding site" evidence="8">
    <location>
        <begin position="122"/>
        <end position="125"/>
    </location>
    <ligand>
        <name>GTP</name>
        <dbReference type="ChEBI" id="CHEBI:37565"/>
    </ligand>
</feature>
<organism evidence="13 14">
    <name type="scientific">Anaeromonas frigoriresistens</name>
    <dbReference type="NCBI Taxonomy" id="2683708"/>
    <lineage>
        <taxon>Bacteria</taxon>
        <taxon>Bacillati</taxon>
        <taxon>Bacillota</taxon>
        <taxon>Tissierellia</taxon>
        <taxon>Tissierellales</taxon>
        <taxon>Thermohalobacteraceae</taxon>
        <taxon>Anaeromonas</taxon>
    </lineage>
</organism>
<evidence type="ECO:0000256" key="5">
    <source>
        <dbReference type="ARBA" id="ARBA00022884"/>
    </source>
</evidence>
<keyword evidence="8" id="KW-0963">Cytoplasm</keyword>
<dbReference type="GO" id="GO:0003924">
    <property type="term" value="F:GTPase activity"/>
    <property type="evidence" value="ECO:0007669"/>
    <property type="project" value="UniProtKB-UniRule"/>
</dbReference>
<comment type="subcellular location">
    <subcellularLocation>
        <location evidence="8">Cytoplasm</location>
    </subcellularLocation>
    <subcellularLocation>
        <location evidence="8">Cell membrane</location>
        <topology evidence="8">Peripheral membrane protein</topology>
    </subcellularLocation>
</comment>
<gene>
    <name evidence="8 13" type="primary">era</name>
    <name evidence="13" type="ORF">GOQ27_00435</name>
</gene>
<dbReference type="InterPro" id="IPR004044">
    <property type="entry name" value="KH_dom_type_2"/>
</dbReference>
<dbReference type="NCBIfam" id="TIGR00436">
    <property type="entry name" value="era"/>
    <property type="match status" value="1"/>
</dbReference>